<dbReference type="SUPFAM" id="SSF49329">
    <property type="entry name" value="Cu,Zn superoxide dismutase-like"/>
    <property type="match status" value="5"/>
</dbReference>
<dbReference type="GO" id="GO:0046872">
    <property type="term" value="F:metal ion binding"/>
    <property type="evidence" value="ECO:0007669"/>
    <property type="project" value="InterPro"/>
</dbReference>
<protein>
    <recommendedName>
        <fullName evidence="3">Superoxide dismutase copper/zinc binding domain-containing protein</fullName>
    </recommendedName>
</protein>
<feature type="signal peptide" evidence="2">
    <location>
        <begin position="1"/>
        <end position="25"/>
    </location>
</feature>
<feature type="domain" description="Superoxide dismutase copper/zinc binding" evidence="3">
    <location>
        <begin position="688"/>
        <end position="811"/>
    </location>
</feature>
<dbReference type="GO" id="GO:0006801">
    <property type="term" value="P:superoxide metabolic process"/>
    <property type="evidence" value="ECO:0007669"/>
    <property type="project" value="InterPro"/>
</dbReference>
<dbReference type="Proteomes" id="UP000235965">
    <property type="component" value="Unassembled WGS sequence"/>
</dbReference>
<dbReference type="InterPro" id="IPR053257">
    <property type="entry name" value="Cu-only_SOD"/>
</dbReference>
<organism evidence="4 5">
    <name type="scientific">Cryptotermes secundus</name>
    <dbReference type="NCBI Taxonomy" id="105785"/>
    <lineage>
        <taxon>Eukaryota</taxon>
        <taxon>Metazoa</taxon>
        <taxon>Ecdysozoa</taxon>
        <taxon>Arthropoda</taxon>
        <taxon>Hexapoda</taxon>
        <taxon>Insecta</taxon>
        <taxon>Pterygota</taxon>
        <taxon>Neoptera</taxon>
        <taxon>Polyneoptera</taxon>
        <taxon>Dictyoptera</taxon>
        <taxon>Blattodea</taxon>
        <taxon>Blattoidea</taxon>
        <taxon>Termitoidae</taxon>
        <taxon>Kalotermitidae</taxon>
        <taxon>Cryptotermitinae</taxon>
        <taxon>Cryptotermes</taxon>
    </lineage>
</organism>
<evidence type="ECO:0000313" key="5">
    <source>
        <dbReference type="Proteomes" id="UP000235965"/>
    </source>
</evidence>
<dbReference type="Pfam" id="PF00080">
    <property type="entry name" value="Sod_Cu"/>
    <property type="match status" value="1"/>
</dbReference>
<gene>
    <name evidence="4" type="ORF">B7P43_G13551</name>
</gene>
<keyword evidence="2" id="KW-0732">Signal</keyword>
<dbReference type="InParanoid" id="A0A2J7PYR0"/>
<sequence>MNIGKFDVRILCFVVFMYGTRPCCGVQLTAYVSQSGLHGEVVFQQQPGGEGTVVVQTSLEAIDEQSQWSWVVRELPVSYSSIEDRCGDDKLGSITLNLDEVFGPLDLPANGSAVLTTSGDQFMVTGAKGLWGKSLVLQMVDDSSRKACATITVSGNADEKVAEAKFFSPIGGSVFLRWVGSHHSGSTDTLLLTNLYHIGVPKGSKPVVTEHHWKIYTTDILDSEADKSRENCNFLQLVFDPLFSTTPGQAVGDLDSRIGKVKVAGSPRLLHSSVAGVYHDSGLTSVSIDLLSGQRSLYLVIFDARHHDSFLACAKIREIRPAVLKALIQSSGVKGEVTLSQRSPFDPTWIRMNLTSANEKHTGQAIKTSAYKIHELPPVPLPSVNVKENHCLKTGSVFNPSNIQEDQASGSQDTYAVGDLSGKHNMWRQEQSFAELRGQRWDIYLPMFGHHSVAHRSLVFYRRNESVTASSANSTDAPWICGTLTRYIAVDRGWKTAISTAGAVFRYPTVGRIIFRQARDQPWTDTTVIIETLVHGDGTSLNNTADHRWAVHVEPRGKDYYNWTGRCLSAGEIYNPYKITFDPKETDSLCSLSHPGFCRLGDLSARHGTLNIAGRKANGERLTRRLFTDVHLPLSGAASVMGRALVLYDDNGPKARGERLACSTIYGIYRRKAVVKDWYGNGDITPMKGKIEFFQQTEYDVTDIEIALEGLNDNSGYHIHMTPVEGHLEFPCEDSSLYGHWNPLNVNPSLSAPPGTGTTDQYEMGDLSGKFGLLNGLVSLDVVYNDTQLPLFGIHAILGRSIIIHKKDRNMRWACSSIERGYAPGDARELRAIASFHHPLGYAYGYIRMTQLVYNDRSKSETVIEVNLRHPGKHDRNLTRDHNWAIYVNPVGVDATVKVQDTRCVAGGYRWNPYYTQLADPLNDELYRQECSPDNPLRCYVGDISGRLGTISLGDKRQVFTDSNFPLEGDISAMGRSIVIFNKDKGGERFACANIEPDKDIIKYANIRKPPRFVVAQFIEDVREVMGLPEWMLTFDSRKTRTLHGGTCIQFLLHFKGPQANQLEQDFSQLLANGYLASPSLYNPGYVPSSKRKTHLSYRPCGSRDPNDKNTKKNWADGAESCMELVYLPVIFIVVRHIV</sequence>
<accession>A0A2J7PYR0</accession>
<evidence type="ECO:0000256" key="2">
    <source>
        <dbReference type="SAM" id="SignalP"/>
    </source>
</evidence>
<dbReference type="EMBL" id="NEVH01020342">
    <property type="protein sequence ID" value="PNF21480.1"/>
    <property type="molecule type" value="Genomic_DNA"/>
</dbReference>
<dbReference type="InterPro" id="IPR036423">
    <property type="entry name" value="SOD-like_Cu/Zn_dom_sf"/>
</dbReference>
<reference evidence="4 5" key="1">
    <citation type="submission" date="2017-12" db="EMBL/GenBank/DDBJ databases">
        <title>Hemimetabolous genomes reveal molecular basis of termite eusociality.</title>
        <authorList>
            <person name="Harrison M.C."/>
            <person name="Jongepier E."/>
            <person name="Robertson H.M."/>
            <person name="Arning N."/>
            <person name="Bitard-Feildel T."/>
            <person name="Chao H."/>
            <person name="Childers C.P."/>
            <person name="Dinh H."/>
            <person name="Doddapaneni H."/>
            <person name="Dugan S."/>
            <person name="Gowin J."/>
            <person name="Greiner C."/>
            <person name="Han Y."/>
            <person name="Hu H."/>
            <person name="Hughes D.S.T."/>
            <person name="Huylmans A.-K."/>
            <person name="Kemena C."/>
            <person name="Kremer L.P.M."/>
            <person name="Lee S.L."/>
            <person name="Lopez-Ezquerra A."/>
            <person name="Mallet L."/>
            <person name="Monroy-Kuhn J.M."/>
            <person name="Moser A."/>
            <person name="Murali S.C."/>
            <person name="Muzny D.M."/>
            <person name="Otani S."/>
            <person name="Piulachs M.-D."/>
            <person name="Poelchau M."/>
            <person name="Qu J."/>
            <person name="Schaub F."/>
            <person name="Wada-Katsumata A."/>
            <person name="Worley K.C."/>
            <person name="Xie Q."/>
            <person name="Ylla G."/>
            <person name="Poulsen M."/>
            <person name="Gibbs R.A."/>
            <person name="Schal C."/>
            <person name="Richards S."/>
            <person name="Belles X."/>
            <person name="Korb J."/>
            <person name="Bornberg-Bauer E."/>
        </authorList>
    </citation>
    <scope>NUCLEOTIDE SEQUENCE [LARGE SCALE GENOMIC DNA]</scope>
    <source>
        <tissue evidence="4">Whole body</tissue>
    </source>
</reference>
<proteinExistence type="predicted"/>
<dbReference type="PANTHER" id="PTHR20910">
    <property type="entry name" value="AGAP001623-PA"/>
    <property type="match status" value="1"/>
</dbReference>
<dbReference type="InterPro" id="IPR001424">
    <property type="entry name" value="SOD_Cu_Zn_dom"/>
</dbReference>
<evidence type="ECO:0000313" key="4">
    <source>
        <dbReference type="EMBL" id="PNF21479.1"/>
    </source>
</evidence>
<dbReference type="OrthoDB" id="159229at2759"/>
<comment type="caution">
    <text evidence="4">The sequence shown here is derived from an EMBL/GenBank/DDBJ whole genome shotgun (WGS) entry which is preliminary data.</text>
</comment>
<evidence type="ECO:0000256" key="1">
    <source>
        <dbReference type="SAM" id="MobiDB-lite"/>
    </source>
</evidence>
<dbReference type="EMBL" id="NEVH01020342">
    <property type="protein sequence ID" value="PNF21479.1"/>
    <property type="molecule type" value="Genomic_DNA"/>
</dbReference>
<dbReference type="STRING" id="105785.A0A2J7PYR0"/>
<keyword evidence="5" id="KW-1185">Reference proteome</keyword>
<evidence type="ECO:0000259" key="3">
    <source>
        <dbReference type="Pfam" id="PF00080"/>
    </source>
</evidence>
<name>A0A2J7PYR0_9NEOP</name>
<dbReference type="AlphaFoldDB" id="A0A2J7PYR0"/>
<dbReference type="Gene3D" id="2.60.40.200">
    <property type="entry name" value="Superoxide dismutase, copper/zinc binding domain"/>
    <property type="match status" value="4"/>
</dbReference>
<dbReference type="FunCoup" id="A0A2J7PYR0">
    <property type="interactions" value="7"/>
</dbReference>
<dbReference type="PANTHER" id="PTHR20910:SF1">
    <property type="entry name" value="SUPEROXIDE DISMUTASE COPPER_ZINC BINDING DOMAIN-CONTAINING PROTEIN"/>
    <property type="match status" value="1"/>
</dbReference>
<feature type="chain" id="PRO_5014559354" description="Superoxide dismutase copper/zinc binding domain-containing protein" evidence="2">
    <location>
        <begin position="26"/>
        <end position="1139"/>
    </location>
</feature>
<feature type="region of interest" description="Disordered" evidence="1">
    <location>
        <begin position="1088"/>
        <end position="1113"/>
    </location>
</feature>